<dbReference type="PRINTS" id="PR00110">
    <property type="entry name" value="ALPHAAMYLASE"/>
</dbReference>
<dbReference type="InterPro" id="IPR006046">
    <property type="entry name" value="Alpha_amylase"/>
</dbReference>
<evidence type="ECO:0000256" key="2">
    <source>
        <dbReference type="ARBA" id="ARBA00001913"/>
    </source>
</evidence>
<dbReference type="GO" id="GO:0004556">
    <property type="term" value="F:alpha-amylase activity"/>
    <property type="evidence" value="ECO:0007669"/>
    <property type="project" value="InterPro"/>
</dbReference>
<reference evidence="13 15" key="1">
    <citation type="journal article" date="2014" name="Genome Announc.">
        <title>Draft Genome Sequence of Bacillus alcalophilus AV1934, a Classic Alkaliphile Isolated from Human Feces in 1934.</title>
        <authorList>
            <person name="Attie O."/>
            <person name="Jayaprakash A."/>
            <person name="Shah H."/>
            <person name="Paulsen I.T."/>
            <person name="Morino M."/>
            <person name="Takahashi Y."/>
            <person name="Narumi I."/>
            <person name="Sachidanandam R."/>
            <person name="Satoh K."/>
            <person name="Ito M."/>
            <person name="Krulwich T.A."/>
        </authorList>
    </citation>
    <scope>NUCLEOTIDE SEQUENCE [LARGE SCALE GENOMIC DNA]</scope>
    <source>
        <strain evidence="13 15">AV1934</strain>
    </source>
</reference>
<dbReference type="Proteomes" id="UP000002754">
    <property type="component" value="Unassembled WGS sequence"/>
</dbReference>
<keyword evidence="6" id="KW-0808">Transferase</keyword>
<protein>
    <recommendedName>
        <fullName evidence="5">Cyclomaltodextrin glucanotransferase</fullName>
        <ecNumber evidence="4">2.4.1.19</ecNumber>
    </recommendedName>
    <alternativeName>
        <fullName evidence="10">Cyclodextrin-glycosyltransferase</fullName>
    </alternativeName>
</protein>
<dbReference type="GO" id="GO:0005975">
    <property type="term" value="P:carbohydrate metabolic process"/>
    <property type="evidence" value="ECO:0007669"/>
    <property type="project" value="InterPro"/>
</dbReference>
<dbReference type="PANTHER" id="PTHR10357:SF215">
    <property type="entry name" value="ALPHA-AMYLASE 1"/>
    <property type="match status" value="1"/>
</dbReference>
<dbReference type="Pfam" id="PF00686">
    <property type="entry name" value="CBM_20"/>
    <property type="match status" value="1"/>
</dbReference>
<dbReference type="GO" id="GO:2001070">
    <property type="term" value="F:starch binding"/>
    <property type="evidence" value="ECO:0007669"/>
    <property type="project" value="InterPro"/>
</dbReference>
<dbReference type="InterPro" id="IPR006047">
    <property type="entry name" value="GH13_cat_dom"/>
</dbReference>
<dbReference type="RefSeq" id="WP_003323850.1">
    <property type="nucleotide sequence ID" value="NZ_ALPT02000072.1"/>
</dbReference>
<dbReference type="InterPro" id="IPR031319">
    <property type="entry name" value="A-amylase_C"/>
</dbReference>
<dbReference type="GO" id="GO:0043895">
    <property type="term" value="F:cyclomaltodextrin glucanotransferase activity"/>
    <property type="evidence" value="ECO:0007669"/>
    <property type="project" value="UniProtKB-EC"/>
</dbReference>
<evidence type="ECO:0000256" key="6">
    <source>
        <dbReference type="ARBA" id="ARBA00022676"/>
    </source>
</evidence>
<feature type="domain" description="CBM20" evidence="12">
    <location>
        <begin position="593"/>
        <end position="699"/>
    </location>
</feature>
<evidence type="ECO:0000256" key="1">
    <source>
        <dbReference type="ARBA" id="ARBA00000390"/>
    </source>
</evidence>
<keyword evidence="6" id="KW-0328">Glycosyltransferase</keyword>
<accession>A0A094YS11</accession>
<evidence type="ECO:0000256" key="3">
    <source>
        <dbReference type="ARBA" id="ARBA00008061"/>
    </source>
</evidence>
<evidence type="ECO:0000313" key="14">
    <source>
        <dbReference type="EMBL" id="THG90684.1"/>
    </source>
</evidence>
<evidence type="ECO:0000256" key="11">
    <source>
        <dbReference type="RuleBase" id="RU003615"/>
    </source>
</evidence>
<name>A0A094YS11_ALKAL</name>
<evidence type="ECO:0000256" key="5">
    <source>
        <dbReference type="ARBA" id="ARBA00019944"/>
    </source>
</evidence>
<dbReference type="eggNOG" id="COG0366">
    <property type="taxonomic scope" value="Bacteria"/>
</dbReference>
<evidence type="ECO:0000313" key="13">
    <source>
        <dbReference type="EMBL" id="KGA96242.1"/>
    </source>
</evidence>
<evidence type="ECO:0000256" key="7">
    <source>
        <dbReference type="ARBA" id="ARBA00022723"/>
    </source>
</evidence>
<evidence type="ECO:0000259" key="12">
    <source>
        <dbReference type="PROSITE" id="PS51166"/>
    </source>
</evidence>
<dbReference type="EMBL" id="JALP01000125">
    <property type="protein sequence ID" value="THG90684.1"/>
    <property type="molecule type" value="Genomic_DNA"/>
</dbReference>
<evidence type="ECO:0000256" key="8">
    <source>
        <dbReference type="ARBA" id="ARBA00022729"/>
    </source>
</evidence>
<evidence type="ECO:0000313" key="16">
    <source>
        <dbReference type="Proteomes" id="UP000297014"/>
    </source>
</evidence>
<keyword evidence="8" id="KW-0732">Signal</keyword>
<evidence type="ECO:0000313" key="15">
    <source>
        <dbReference type="Proteomes" id="UP000002754"/>
    </source>
</evidence>
<dbReference type="STRING" id="1218173.BALCAV_0217520"/>
<gene>
    <name evidence="14" type="ORF">AJ85_09395</name>
    <name evidence="13" type="ORF">BALCAV_0217520</name>
</gene>
<evidence type="ECO:0000256" key="4">
    <source>
        <dbReference type="ARBA" id="ARBA00012542"/>
    </source>
</evidence>
<dbReference type="CDD" id="cd11320">
    <property type="entry name" value="AmyAc_AmyMalt_CGTase_like"/>
    <property type="match status" value="1"/>
</dbReference>
<dbReference type="InterPro" id="IPR013783">
    <property type="entry name" value="Ig-like_fold"/>
</dbReference>
<dbReference type="SUPFAM" id="SSF49452">
    <property type="entry name" value="Starch-binding domain-like"/>
    <property type="match status" value="1"/>
</dbReference>
<dbReference type="InterPro" id="IPR013784">
    <property type="entry name" value="Carb-bd-like_fold"/>
</dbReference>
<dbReference type="EC" id="2.4.1.19" evidence="4"/>
<dbReference type="SMART" id="SM01065">
    <property type="entry name" value="CBM_2"/>
    <property type="match status" value="1"/>
</dbReference>
<keyword evidence="9" id="KW-0106">Calcium</keyword>
<dbReference type="SMART" id="SM00632">
    <property type="entry name" value="Aamy_C"/>
    <property type="match status" value="1"/>
</dbReference>
<dbReference type="SUPFAM" id="SSF51445">
    <property type="entry name" value="(Trans)glycosidases"/>
    <property type="match status" value="1"/>
</dbReference>
<comment type="similarity">
    <text evidence="3 11">Belongs to the glycosyl hydrolase 13 family.</text>
</comment>
<dbReference type="AlphaFoldDB" id="A0A094YS11"/>
<proteinExistence type="inferred from homology"/>
<dbReference type="EMBL" id="ALPT02000072">
    <property type="protein sequence ID" value="KGA96242.1"/>
    <property type="molecule type" value="Genomic_DNA"/>
</dbReference>
<dbReference type="PROSITE" id="PS51166">
    <property type="entry name" value="CBM20"/>
    <property type="match status" value="1"/>
</dbReference>
<dbReference type="InterPro" id="IPR014756">
    <property type="entry name" value="Ig_E-set"/>
</dbReference>
<dbReference type="CDD" id="cd00604">
    <property type="entry name" value="IPT_CGTD"/>
    <property type="match status" value="1"/>
</dbReference>
<dbReference type="Gene3D" id="2.60.40.1180">
    <property type="entry name" value="Golgi alpha-mannosidase II"/>
    <property type="match status" value="1"/>
</dbReference>
<evidence type="ECO:0000256" key="10">
    <source>
        <dbReference type="ARBA" id="ARBA00032019"/>
    </source>
</evidence>
<dbReference type="Gene3D" id="3.20.20.80">
    <property type="entry name" value="Glycosidases"/>
    <property type="match status" value="1"/>
</dbReference>
<dbReference type="SUPFAM" id="SSF81296">
    <property type="entry name" value="E set domains"/>
    <property type="match status" value="1"/>
</dbReference>
<dbReference type="InterPro" id="IPR002044">
    <property type="entry name" value="CBM20"/>
</dbReference>
<dbReference type="InterPro" id="IPR017853">
    <property type="entry name" value="GH"/>
</dbReference>
<comment type="caution">
    <text evidence="13">The sequence shown here is derived from an EMBL/GenBank/DDBJ whole genome shotgun (WGS) entry which is preliminary data.</text>
</comment>
<dbReference type="Proteomes" id="UP000297014">
    <property type="component" value="Unassembled WGS sequence"/>
</dbReference>
<dbReference type="Gene3D" id="2.60.40.10">
    <property type="entry name" value="Immunoglobulins"/>
    <property type="match status" value="2"/>
</dbReference>
<dbReference type="Pfam" id="PF00128">
    <property type="entry name" value="Alpha-amylase"/>
    <property type="match status" value="1"/>
</dbReference>
<reference evidence="14 16" key="2">
    <citation type="submission" date="2014-01" db="EMBL/GenBank/DDBJ databases">
        <title>Draft genome sequencing of Bacillus alcalophilus CGMCC 1.3604.</title>
        <authorList>
            <person name="Yang J."/>
            <person name="Diao L."/>
            <person name="Yang S."/>
        </authorList>
    </citation>
    <scope>NUCLEOTIDE SEQUENCE [LARGE SCALE GENOMIC DNA]</scope>
    <source>
        <strain evidence="14 16">CGMCC 1.3604</strain>
    </source>
</reference>
<sequence>MIRRLSFSLVVLFLISFLVIVNPEYTEANENLDNVNYAEEIIYQIVTDRFYDGDPTNNPEGALFSTGCLDLTKYCGGDWQGIIEKIEDGYLPDMGITAIWISPPIENVMELHPGGFASYHGYWGRDFKRTNPAFGSLADFSRLIETAHNYDIKVIIDFVPNHTSPVDIEDGALYDNGRLVGHYSNDNEDYFYTNGGSDFSSYEDSIYRNLYDLASLNQQNSFIDRYLKEAIQMWLDLGIDGIRVDAVAHMPVGWQKNFVSSIYDYNPVFTFGEWFTGASGSDEYHYFINNSGMSALDFRYAQVVQDVLRNNDGTMYDLETVLRETESVYDKPQDQVTFIDNHDIDRFSRSGHSTRSTDLGLALLLTSRGVPTIYYGTEIYMTGDGDPDNRKMMNTFDQSTVAYQIIQRLSSLRQENRAIAYGDTTERWINEDVFIYERSFNGEYALIAVNRNLNRSYQISSLVTDMPSQLYEDELSGLLDGQSITVAQDGSVQPFLLAPGEVSVWQYSNGQNVAPEIGQIGPPIGKPGDEVRIDGSGFGNSMGNVSFAGSTMNVLSWNDETIIAELPVHNGGKNSITVTTNSGESSNGYPFELLTGSQTSVRFVVNQAETSVGENLYLVGNVPELGSWDPDKAIGPMFNQVLYSYPTWYYDVSVPANQDIEYKYIMKDQNGNVSWESGGNHIYRTPENSTGIVEVNYNQ</sequence>
<comment type="catalytic activity">
    <reaction evidence="1">
        <text>Cyclizes part of a (1-&gt;4)-alpha-D-glucan chain by formation of a (1-&gt;4)-alpha-D-glucosidic bond.</text>
        <dbReference type="EC" id="2.4.1.19"/>
    </reaction>
</comment>
<dbReference type="InterPro" id="IPR013780">
    <property type="entry name" value="Glyco_hydro_b"/>
</dbReference>
<dbReference type="SMR" id="A0A094YS11"/>
<dbReference type="GO" id="GO:0046872">
    <property type="term" value="F:metal ion binding"/>
    <property type="evidence" value="ECO:0007669"/>
    <property type="project" value="UniProtKB-KW"/>
</dbReference>
<keyword evidence="7" id="KW-0479">Metal-binding</keyword>
<organism evidence="13 15">
    <name type="scientific">Alkalihalobacillus alcalophilus ATCC 27647 = CGMCC 1.3604</name>
    <dbReference type="NCBI Taxonomy" id="1218173"/>
    <lineage>
        <taxon>Bacteria</taxon>
        <taxon>Bacillati</taxon>
        <taxon>Bacillota</taxon>
        <taxon>Bacilli</taxon>
        <taxon>Bacillales</taxon>
        <taxon>Bacillaceae</taxon>
        <taxon>Alkalihalobacillus</taxon>
    </lineage>
</organism>
<keyword evidence="15" id="KW-1185">Reference proteome</keyword>
<dbReference type="SMART" id="SM00642">
    <property type="entry name" value="Aamy"/>
    <property type="match status" value="1"/>
</dbReference>
<comment type="cofactor">
    <cofactor evidence="2">
        <name>Ca(2+)</name>
        <dbReference type="ChEBI" id="CHEBI:29108"/>
    </cofactor>
</comment>
<dbReference type="PANTHER" id="PTHR10357">
    <property type="entry name" value="ALPHA-AMYLASE FAMILY MEMBER"/>
    <property type="match status" value="1"/>
</dbReference>
<evidence type="ECO:0000256" key="9">
    <source>
        <dbReference type="ARBA" id="ARBA00022837"/>
    </source>
</evidence>
<dbReference type="InterPro" id="IPR002909">
    <property type="entry name" value="IPT_dom"/>
</dbReference>
<dbReference type="Pfam" id="PF01833">
    <property type="entry name" value="TIG"/>
    <property type="match status" value="1"/>
</dbReference>
<dbReference type="SUPFAM" id="SSF51011">
    <property type="entry name" value="Glycosyl hydrolase domain"/>
    <property type="match status" value="1"/>
</dbReference>